<dbReference type="Proteomes" id="UP001051844">
    <property type="component" value="Unassembled WGS sequence"/>
</dbReference>
<evidence type="ECO:0000256" key="2">
    <source>
        <dbReference type="SAM" id="Phobius"/>
    </source>
</evidence>
<comment type="caution">
    <text evidence="3">The sequence shown here is derived from an EMBL/GenBank/DDBJ whole genome shotgun (WGS) entry which is preliminary data.</text>
</comment>
<dbReference type="AlphaFoldDB" id="A0AA37C0Z6"/>
<evidence type="ECO:0000313" key="4">
    <source>
        <dbReference type="Proteomes" id="UP001051844"/>
    </source>
</evidence>
<feature type="transmembrane region" description="Helical" evidence="2">
    <location>
        <begin position="462"/>
        <end position="486"/>
    </location>
</feature>
<feature type="compositionally biased region" description="Low complexity" evidence="1">
    <location>
        <begin position="26"/>
        <end position="40"/>
    </location>
</feature>
<keyword evidence="2" id="KW-0472">Membrane</keyword>
<organism evidence="3 4">
    <name type="scientific">Streptomyces albidoflavus</name>
    <dbReference type="NCBI Taxonomy" id="1886"/>
    <lineage>
        <taxon>Bacteria</taxon>
        <taxon>Bacillati</taxon>
        <taxon>Actinomycetota</taxon>
        <taxon>Actinomycetes</taxon>
        <taxon>Kitasatosporales</taxon>
        <taxon>Streptomycetaceae</taxon>
        <taxon>Streptomyces</taxon>
        <taxon>Streptomyces albidoflavus group</taxon>
    </lineage>
</organism>
<feature type="transmembrane region" description="Helical" evidence="2">
    <location>
        <begin position="267"/>
        <end position="287"/>
    </location>
</feature>
<evidence type="ECO:0008006" key="5">
    <source>
        <dbReference type="Google" id="ProtNLM"/>
    </source>
</evidence>
<accession>A0AA37C0Z6</accession>
<dbReference type="EMBL" id="BNDZ01000005">
    <property type="protein sequence ID" value="GHI48446.1"/>
    <property type="molecule type" value="Genomic_DNA"/>
</dbReference>
<keyword evidence="2" id="KW-1133">Transmembrane helix</keyword>
<reference evidence="3" key="1">
    <citation type="submission" date="2022-09" db="EMBL/GenBank/DDBJ databases">
        <title>Whole genome shotgun sequence of Streptomyces albidoflavus NBRC 12854.</title>
        <authorList>
            <person name="Komaki H."/>
            <person name="Tamura T."/>
        </authorList>
    </citation>
    <scope>NUCLEOTIDE SEQUENCE</scope>
    <source>
        <strain evidence="3">NBRC 12854</strain>
    </source>
</reference>
<gene>
    <name evidence="3" type="ORF">ScoT_46200</name>
</gene>
<feature type="region of interest" description="Disordered" evidence="1">
    <location>
        <begin position="1"/>
        <end position="53"/>
    </location>
</feature>
<feature type="transmembrane region" description="Helical" evidence="2">
    <location>
        <begin position="64"/>
        <end position="86"/>
    </location>
</feature>
<evidence type="ECO:0000256" key="1">
    <source>
        <dbReference type="SAM" id="MobiDB-lite"/>
    </source>
</evidence>
<sequence>MSSQPTGGAPPGSGVGALSVPGQRSPAAAPETPGPAGEPGQIPEPPHEPGLPSRLRAQARTVPGGLRVVAGLLTVLIGAFGVAASFQVAERSDAARDVLSRSQPLSADAAAVYRSLAGANTAASSGFLAGGLEPAEVRERYDRDIATASRKLVTAAAATDGSADSAAEIEELSRLLPVYTARIEAARANNRQGLPLGGAWLRNANDLMQEEMLPAAERLYQAEKERLRTDYATAQGFPWVAVGLGVLTVGALGGVQHALYRRTNRRFNVGLLGATAACGVLLVWVTAGHTLASAGLSDSYERGVRSLNVLNDARISALKARGGENLTLVARGAVTVPAGQKFAGQDSYDVAYRAEMARLLGPEGGGRSGGLLGQALELADDPAGGDPVRAAADRAGEWRERHLKAREYDEAGDYEQALKRVIGAEKDEATGASFDRLDAALEKALAHEQGEFERAARTGGGALTGLVAGALVLAALGTAGAGVGIARRLAEYR</sequence>
<evidence type="ECO:0000313" key="3">
    <source>
        <dbReference type="EMBL" id="GHI48446.1"/>
    </source>
</evidence>
<feature type="transmembrane region" description="Helical" evidence="2">
    <location>
        <begin position="236"/>
        <end position="255"/>
    </location>
</feature>
<proteinExistence type="predicted"/>
<keyword evidence="2" id="KW-0812">Transmembrane</keyword>
<protein>
    <recommendedName>
        <fullName evidence="5">Secreted protein</fullName>
    </recommendedName>
</protein>
<name>A0AA37C0Z6_9ACTN</name>